<proteinExistence type="predicted"/>
<dbReference type="KEGG" id="ccot:CCAX7_009690"/>
<evidence type="ECO:0000313" key="3">
    <source>
        <dbReference type="Proteomes" id="UP000287394"/>
    </source>
</evidence>
<gene>
    <name evidence="2" type="ORF">CCAX7_009690</name>
</gene>
<accession>A0A402CUA2</accession>
<dbReference type="AlphaFoldDB" id="A0A402CUA2"/>
<organism evidence="2 3">
    <name type="scientific">Capsulimonas corticalis</name>
    <dbReference type="NCBI Taxonomy" id="2219043"/>
    <lineage>
        <taxon>Bacteria</taxon>
        <taxon>Bacillati</taxon>
        <taxon>Armatimonadota</taxon>
        <taxon>Armatimonadia</taxon>
        <taxon>Capsulimonadales</taxon>
        <taxon>Capsulimonadaceae</taxon>
        <taxon>Capsulimonas</taxon>
    </lineage>
</organism>
<dbReference type="RefSeq" id="WP_119320974.1">
    <property type="nucleotide sequence ID" value="NZ_AP025739.1"/>
</dbReference>
<evidence type="ECO:0000256" key="1">
    <source>
        <dbReference type="SAM" id="MobiDB-lite"/>
    </source>
</evidence>
<protein>
    <submittedName>
        <fullName evidence="2">Uncharacterized protein</fullName>
    </submittedName>
</protein>
<feature type="region of interest" description="Disordered" evidence="1">
    <location>
        <begin position="120"/>
        <end position="144"/>
    </location>
</feature>
<dbReference type="EMBL" id="AP025739">
    <property type="protein sequence ID" value="BDI28918.1"/>
    <property type="molecule type" value="Genomic_DNA"/>
</dbReference>
<evidence type="ECO:0000313" key="2">
    <source>
        <dbReference type="EMBL" id="BDI28918.1"/>
    </source>
</evidence>
<reference evidence="2 3" key="1">
    <citation type="journal article" date="2019" name="Int. J. Syst. Evol. Microbiol.">
        <title>Capsulimonas corticalis gen. nov., sp. nov., an aerobic capsulated bacterium, of a novel bacterial order, Capsulimonadales ord. nov., of the class Armatimonadia of the phylum Armatimonadetes.</title>
        <authorList>
            <person name="Li J."/>
            <person name="Kudo C."/>
            <person name="Tonouchi A."/>
        </authorList>
    </citation>
    <scope>NUCLEOTIDE SEQUENCE [LARGE SCALE GENOMIC DNA]</scope>
    <source>
        <strain evidence="2 3">AX-7</strain>
    </source>
</reference>
<dbReference type="Proteomes" id="UP000287394">
    <property type="component" value="Chromosome"/>
</dbReference>
<sequence>MELNTELSGQPEDVFTSGSLTTIAIKTINPPLDEETVTLGRISAVGTGTAGNPPWPVAVTLTYSYQGTVIATANLGTYFNPIPPTQVTLTNPNIYCPYSNWNVTTGYSVTDFTVEGVGQGVSGPVSSGSHPMLAEHNDTEDGEE</sequence>
<name>A0A402CUA2_9BACT</name>
<keyword evidence="3" id="KW-1185">Reference proteome</keyword>
<feature type="compositionally biased region" description="Basic and acidic residues" evidence="1">
    <location>
        <begin position="133"/>
        <end position="144"/>
    </location>
</feature>